<reference evidence="4" key="2">
    <citation type="submission" date="2025-08" db="UniProtKB">
        <authorList>
            <consortium name="Ensembl"/>
        </authorList>
    </citation>
    <scope>IDENTIFICATION</scope>
</reference>
<reference evidence="5" key="1">
    <citation type="submission" date="2015-09" db="EMBL/GenBank/DDBJ databases">
        <authorList>
            <person name="Sai Rama Sridatta P."/>
        </authorList>
    </citation>
    <scope>NUCLEOTIDE SEQUENCE [LARGE SCALE GENOMIC DNA]</scope>
</reference>
<dbReference type="InterPro" id="IPR002353">
    <property type="entry name" value="AntifreezeII"/>
</dbReference>
<keyword evidence="5" id="KW-1185">Reference proteome</keyword>
<evidence type="ECO:0000256" key="2">
    <source>
        <dbReference type="SAM" id="Phobius"/>
    </source>
</evidence>
<dbReference type="InterPro" id="IPR001304">
    <property type="entry name" value="C-type_lectin-like"/>
</dbReference>
<keyword evidence="1" id="KW-1015">Disulfide bond</keyword>
<dbReference type="InterPro" id="IPR016187">
    <property type="entry name" value="CTDL_fold"/>
</dbReference>
<dbReference type="InterPro" id="IPR050111">
    <property type="entry name" value="C-type_lectin/snaclec_domain"/>
</dbReference>
<protein>
    <recommendedName>
        <fullName evidence="3">C-type lectin domain-containing protein</fullName>
    </recommendedName>
</protein>
<dbReference type="Pfam" id="PF00059">
    <property type="entry name" value="Lectin_C"/>
    <property type="match status" value="1"/>
</dbReference>
<evidence type="ECO:0000313" key="4">
    <source>
        <dbReference type="Ensembl" id="ENSLCAP00010008921.1"/>
    </source>
</evidence>
<dbReference type="PRINTS" id="PR00356">
    <property type="entry name" value="ANTIFREEZEII"/>
</dbReference>
<keyword evidence="2" id="KW-0812">Transmembrane</keyword>
<evidence type="ECO:0000259" key="3">
    <source>
        <dbReference type="PROSITE" id="PS50041"/>
    </source>
</evidence>
<dbReference type="Gene3D" id="3.10.100.10">
    <property type="entry name" value="Mannose-Binding Protein A, subunit A"/>
    <property type="match status" value="1"/>
</dbReference>
<dbReference type="CDD" id="cd00037">
    <property type="entry name" value="CLECT"/>
    <property type="match status" value="1"/>
</dbReference>
<name>A0A4W6C607_LATCA</name>
<dbReference type="GeneTree" id="ENSGT00940000162818"/>
<dbReference type="AlphaFoldDB" id="A0A4W6C607"/>
<dbReference type="InParanoid" id="A0A4W6C607"/>
<dbReference type="SMART" id="SM00034">
    <property type="entry name" value="CLECT"/>
    <property type="match status" value="1"/>
</dbReference>
<dbReference type="PANTHER" id="PTHR22803">
    <property type="entry name" value="MANNOSE, PHOSPHOLIPASE, LECTIN RECEPTOR RELATED"/>
    <property type="match status" value="1"/>
</dbReference>
<evidence type="ECO:0000313" key="5">
    <source>
        <dbReference type="Proteomes" id="UP000314980"/>
    </source>
</evidence>
<accession>A0A4W6C607</accession>
<reference evidence="4" key="3">
    <citation type="submission" date="2025-09" db="UniProtKB">
        <authorList>
            <consortium name="Ensembl"/>
        </authorList>
    </citation>
    <scope>IDENTIFICATION</scope>
</reference>
<keyword evidence="2" id="KW-1133">Transmembrane helix</keyword>
<dbReference type="PROSITE" id="PS50041">
    <property type="entry name" value="C_TYPE_LECTIN_2"/>
    <property type="match status" value="1"/>
</dbReference>
<feature type="domain" description="C-type lectin" evidence="3">
    <location>
        <begin position="86"/>
        <end position="205"/>
    </location>
</feature>
<organism evidence="4 5">
    <name type="scientific">Lates calcarifer</name>
    <name type="common">Barramundi</name>
    <name type="synonym">Holocentrus calcarifer</name>
    <dbReference type="NCBI Taxonomy" id="8187"/>
    <lineage>
        <taxon>Eukaryota</taxon>
        <taxon>Metazoa</taxon>
        <taxon>Chordata</taxon>
        <taxon>Craniata</taxon>
        <taxon>Vertebrata</taxon>
        <taxon>Euteleostomi</taxon>
        <taxon>Actinopterygii</taxon>
        <taxon>Neopterygii</taxon>
        <taxon>Teleostei</taxon>
        <taxon>Neoteleostei</taxon>
        <taxon>Acanthomorphata</taxon>
        <taxon>Carangaria</taxon>
        <taxon>Carangaria incertae sedis</taxon>
        <taxon>Centropomidae</taxon>
        <taxon>Lates</taxon>
    </lineage>
</organism>
<dbReference type="FunCoup" id="A0A4W6C607">
    <property type="interactions" value="813"/>
</dbReference>
<evidence type="ECO:0000256" key="1">
    <source>
        <dbReference type="ARBA" id="ARBA00023157"/>
    </source>
</evidence>
<dbReference type="Ensembl" id="ENSLCAT00010009127.1">
    <property type="protein sequence ID" value="ENSLCAP00010008921.1"/>
    <property type="gene ID" value="ENSLCAG00010004289.1"/>
</dbReference>
<keyword evidence="2" id="KW-0472">Membrane</keyword>
<dbReference type="InterPro" id="IPR016186">
    <property type="entry name" value="C-type_lectin-like/link_sf"/>
</dbReference>
<gene>
    <name evidence="4" type="primary">LOC108891197</name>
</gene>
<feature type="transmembrane region" description="Helical" evidence="2">
    <location>
        <begin position="12"/>
        <end position="34"/>
    </location>
</feature>
<dbReference type="Proteomes" id="UP000314980">
    <property type="component" value="Unassembled WGS sequence"/>
</dbReference>
<sequence>MLTGNSSLLKTTVITSCLLLYMLLTCLCLLKVIINISIMKTLAVSALVCALIALTRAAEAEARKDLAVKSLLVKRAASCPPRWSEYNGRCFSYIPRAMTWAKAEKNCLSMNANLASVHNLEEYHEIQRVIMTTSYEYKESWLGGSDAQEEGVWLWSDGSRFDYLNWCPGQPDNRYGGQNCLQMNFGGEKCWDDTACNIRRPFVCAKKI</sequence>
<dbReference type="SUPFAM" id="SSF56436">
    <property type="entry name" value="C-type lectin-like"/>
    <property type="match status" value="1"/>
</dbReference>
<dbReference type="InterPro" id="IPR018378">
    <property type="entry name" value="C-type_lectin_CS"/>
</dbReference>
<dbReference type="PROSITE" id="PS00615">
    <property type="entry name" value="C_TYPE_LECTIN_1"/>
    <property type="match status" value="1"/>
</dbReference>
<proteinExistence type="predicted"/>